<dbReference type="Pfam" id="PF00593">
    <property type="entry name" value="TonB_dep_Rec_b-barrel"/>
    <property type="match status" value="1"/>
</dbReference>
<dbReference type="AlphaFoldDB" id="A0A081B808"/>
<comment type="similarity">
    <text evidence="9 11">Belongs to the TonB-dependent receptor family.</text>
</comment>
<feature type="domain" description="TonB-dependent receptor-like beta-barrel" evidence="13">
    <location>
        <begin position="217"/>
        <end position="656"/>
    </location>
</feature>
<proteinExistence type="inferred from homology"/>
<feature type="domain" description="TonB-dependent receptor plug" evidence="14">
    <location>
        <begin position="57"/>
        <end position="167"/>
    </location>
</feature>
<dbReference type="PROSITE" id="PS52016">
    <property type="entry name" value="TONB_DEPENDENT_REC_3"/>
    <property type="match status" value="1"/>
</dbReference>
<name>A0A081B808_9HYPH</name>
<comment type="subcellular location">
    <subcellularLocation>
        <location evidence="1 9">Cell outer membrane</location>
        <topology evidence="1 9">Multi-pass membrane protein</topology>
    </subcellularLocation>
</comment>
<keyword evidence="8 9" id="KW-0998">Cell outer membrane</keyword>
<keyword evidence="7 9" id="KW-0472">Membrane</keyword>
<dbReference type="InterPro" id="IPR037066">
    <property type="entry name" value="Plug_dom_sf"/>
</dbReference>
<evidence type="ECO:0000256" key="3">
    <source>
        <dbReference type="ARBA" id="ARBA00022452"/>
    </source>
</evidence>
<dbReference type="InterPro" id="IPR039426">
    <property type="entry name" value="TonB-dep_rcpt-like"/>
</dbReference>
<keyword evidence="6 11" id="KW-0798">TonB box</keyword>
<dbReference type="CDD" id="cd01347">
    <property type="entry name" value="ligand_gated_channel"/>
    <property type="match status" value="1"/>
</dbReference>
<dbReference type="GO" id="GO:0015344">
    <property type="term" value="F:siderophore uptake transmembrane transporter activity"/>
    <property type="evidence" value="ECO:0007669"/>
    <property type="project" value="TreeGrafter"/>
</dbReference>
<dbReference type="PANTHER" id="PTHR30069">
    <property type="entry name" value="TONB-DEPENDENT OUTER MEMBRANE RECEPTOR"/>
    <property type="match status" value="1"/>
</dbReference>
<evidence type="ECO:0000256" key="8">
    <source>
        <dbReference type="ARBA" id="ARBA00023237"/>
    </source>
</evidence>
<evidence type="ECO:0000256" key="10">
    <source>
        <dbReference type="PROSITE-ProRule" id="PRU10144"/>
    </source>
</evidence>
<evidence type="ECO:0000256" key="9">
    <source>
        <dbReference type="PROSITE-ProRule" id="PRU01360"/>
    </source>
</evidence>
<dbReference type="PANTHER" id="PTHR30069:SF28">
    <property type="entry name" value="TONB-DEPENDENT RECEPTOR YNCD-RELATED"/>
    <property type="match status" value="1"/>
</dbReference>
<sequence length="694" mass="76038">MVPTPFGLRLAGAAALSLCAAPALAEHTPLTLQDITVSAEAEPSLTVPSFEAAEERLSRTPGAVKAVPAEDYRDGRATNLKDVLDFVPGVFVQPKYGQEDLRLSIRGSGLSRNFHLRGIRLLIDGIPINEADGGGDPQEIDPLTFRYTEVYRGANALQYGAASLGGAINFVSPTGYNAPSYLSRVEIGSFGTKRVQLAAGGVEGKWDYYASPTYSSSDGYRDHTEQDYLRFSGNLGYRVSPQVETRFYLNLNTIDQDIPSSLTKAQALTSPQSTQTSSFTQDTARDIDSIRVANRTSFFLGDWDVMLGASYTNKDLFHPLSFGVIDNSYENAGLYARGTQEGELFGNRSRITLGANVIAGINRARIWQNIGGSRGSIQFNDVDEKSYNYELYGEIEQYLITGIALIAGAQLNHSIRELDDNQLSNGDDTGRKTFTSFNPKLGVLWDVAEDAQLFANVSRSSEPPTFSELNPSSAPGFADLDPQEAWTAEIGTRGGNEWIGWDLSLYRAWIENELQLFVTPGSGQGGFALNADETIHQGIELGLNVKLLDGLFAAPGDDKLFWRQAYTLNDFHFDGDAAFGDNELPGAPKHFLRTELRYENEDGFYIAPNAEWVPEGYHVDNANTDAFKTEHYVIYGVKAGYDFGNGLSVYADGRNLLDRTYISNTNARPMATAADALYNPGDGRALYVGMEIRF</sequence>
<evidence type="ECO:0000259" key="14">
    <source>
        <dbReference type="Pfam" id="PF07715"/>
    </source>
</evidence>
<keyword evidence="16" id="KW-1185">Reference proteome</keyword>
<evidence type="ECO:0000256" key="2">
    <source>
        <dbReference type="ARBA" id="ARBA00022448"/>
    </source>
</evidence>
<dbReference type="STRING" id="1333998.M2A_0675"/>
<dbReference type="Gene3D" id="2.170.130.10">
    <property type="entry name" value="TonB-dependent receptor, plug domain"/>
    <property type="match status" value="1"/>
</dbReference>
<dbReference type="InterPro" id="IPR000531">
    <property type="entry name" value="Beta-barrel_TonB"/>
</dbReference>
<feature type="short sequence motif" description="TonB C-terminal box" evidence="10">
    <location>
        <begin position="677"/>
        <end position="694"/>
    </location>
</feature>
<evidence type="ECO:0000259" key="13">
    <source>
        <dbReference type="Pfam" id="PF00593"/>
    </source>
</evidence>
<evidence type="ECO:0000256" key="1">
    <source>
        <dbReference type="ARBA" id="ARBA00004571"/>
    </source>
</evidence>
<evidence type="ECO:0000256" key="7">
    <source>
        <dbReference type="ARBA" id="ARBA00023136"/>
    </source>
</evidence>
<dbReference type="RefSeq" id="WP_052379168.1">
    <property type="nucleotide sequence ID" value="NZ_BBIO01000002.1"/>
</dbReference>
<evidence type="ECO:0000256" key="12">
    <source>
        <dbReference type="SAM" id="SignalP"/>
    </source>
</evidence>
<dbReference type="GO" id="GO:0044718">
    <property type="term" value="P:siderophore transmembrane transport"/>
    <property type="evidence" value="ECO:0007669"/>
    <property type="project" value="TreeGrafter"/>
</dbReference>
<dbReference type="InterPro" id="IPR036942">
    <property type="entry name" value="Beta-barrel_TonB_sf"/>
</dbReference>
<feature type="chain" id="PRO_5001754847" evidence="12">
    <location>
        <begin position="26"/>
        <end position="694"/>
    </location>
</feature>
<keyword evidence="3 9" id="KW-1134">Transmembrane beta strand</keyword>
<organism evidence="15 16">
    <name type="scientific">Tepidicaulis marinus</name>
    <dbReference type="NCBI Taxonomy" id="1333998"/>
    <lineage>
        <taxon>Bacteria</taxon>
        <taxon>Pseudomonadati</taxon>
        <taxon>Pseudomonadota</taxon>
        <taxon>Alphaproteobacteria</taxon>
        <taxon>Hyphomicrobiales</taxon>
        <taxon>Parvibaculaceae</taxon>
        <taxon>Tepidicaulis</taxon>
    </lineage>
</organism>
<evidence type="ECO:0000256" key="6">
    <source>
        <dbReference type="ARBA" id="ARBA00023077"/>
    </source>
</evidence>
<feature type="signal peptide" evidence="12">
    <location>
        <begin position="1"/>
        <end position="25"/>
    </location>
</feature>
<dbReference type="PROSITE" id="PS01156">
    <property type="entry name" value="TONB_DEPENDENT_REC_2"/>
    <property type="match status" value="1"/>
</dbReference>
<evidence type="ECO:0000256" key="5">
    <source>
        <dbReference type="ARBA" id="ARBA00022729"/>
    </source>
</evidence>
<dbReference type="InterPro" id="IPR010917">
    <property type="entry name" value="TonB_rcpt_CS"/>
</dbReference>
<evidence type="ECO:0000256" key="11">
    <source>
        <dbReference type="RuleBase" id="RU003357"/>
    </source>
</evidence>
<dbReference type="GO" id="GO:0009279">
    <property type="term" value="C:cell outer membrane"/>
    <property type="evidence" value="ECO:0007669"/>
    <property type="project" value="UniProtKB-SubCell"/>
</dbReference>
<gene>
    <name evidence="15" type="ORF">M2A_0675</name>
</gene>
<dbReference type="eggNOG" id="COG4772">
    <property type="taxonomic scope" value="Bacteria"/>
</dbReference>
<reference evidence="15 16" key="1">
    <citation type="submission" date="2014-07" db="EMBL/GenBank/DDBJ databases">
        <title>Tepidicaulis marinum gen. nov., sp. nov., a novel marine bacterium denitrifying nitrate to nitrous oxide strictly under microaerobic conditions.</title>
        <authorList>
            <person name="Takeuchi M."/>
            <person name="Yamagishi T."/>
            <person name="Kamagata Y."/>
            <person name="Oshima K."/>
            <person name="Hattori M."/>
            <person name="Katayama T."/>
            <person name="Hanada S."/>
            <person name="Tamaki H."/>
            <person name="Marumo K."/>
            <person name="Maeda H."/>
            <person name="Nedachi M."/>
            <person name="Iwasaki W."/>
            <person name="Suwa Y."/>
            <person name="Sakata S."/>
        </authorList>
    </citation>
    <scope>NUCLEOTIDE SEQUENCE [LARGE SCALE GENOMIC DNA]</scope>
    <source>
        <strain evidence="15 16">MA2</strain>
    </source>
</reference>
<dbReference type="Proteomes" id="UP000028702">
    <property type="component" value="Unassembled WGS sequence"/>
</dbReference>
<accession>A0A081B808</accession>
<evidence type="ECO:0000313" key="15">
    <source>
        <dbReference type="EMBL" id="GAK44176.1"/>
    </source>
</evidence>
<keyword evidence="2 9" id="KW-0813">Transport</keyword>
<dbReference type="Pfam" id="PF07715">
    <property type="entry name" value="Plug"/>
    <property type="match status" value="1"/>
</dbReference>
<protein>
    <submittedName>
        <fullName evidence="15">Putative TonB-dependent receptor protein</fullName>
    </submittedName>
</protein>
<evidence type="ECO:0000313" key="16">
    <source>
        <dbReference type="Proteomes" id="UP000028702"/>
    </source>
</evidence>
<dbReference type="SUPFAM" id="SSF56935">
    <property type="entry name" value="Porins"/>
    <property type="match status" value="1"/>
</dbReference>
<keyword evidence="5 12" id="KW-0732">Signal</keyword>
<evidence type="ECO:0000256" key="4">
    <source>
        <dbReference type="ARBA" id="ARBA00022692"/>
    </source>
</evidence>
<dbReference type="Gene3D" id="2.40.170.20">
    <property type="entry name" value="TonB-dependent receptor, beta-barrel domain"/>
    <property type="match status" value="1"/>
</dbReference>
<dbReference type="InterPro" id="IPR012910">
    <property type="entry name" value="Plug_dom"/>
</dbReference>
<keyword evidence="15" id="KW-0675">Receptor</keyword>
<keyword evidence="4 9" id="KW-0812">Transmembrane</keyword>
<comment type="caution">
    <text evidence="15">The sequence shown here is derived from an EMBL/GenBank/DDBJ whole genome shotgun (WGS) entry which is preliminary data.</text>
</comment>
<dbReference type="EMBL" id="BBIO01000002">
    <property type="protein sequence ID" value="GAK44176.1"/>
    <property type="molecule type" value="Genomic_DNA"/>
</dbReference>